<protein>
    <submittedName>
        <fullName evidence="4">Glycosyltransferase family 4 protein</fullName>
    </submittedName>
</protein>
<name>A0A953M221_9BACT</name>
<dbReference type="SUPFAM" id="SSF53756">
    <property type="entry name" value="UDP-Glycosyltransferase/glycogen phosphorylase"/>
    <property type="match status" value="1"/>
</dbReference>
<accession>A0A953M221</accession>
<dbReference type="InterPro" id="IPR028098">
    <property type="entry name" value="Glyco_trans_4-like_N"/>
</dbReference>
<dbReference type="GO" id="GO:0016757">
    <property type="term" value="F:glycosyltransferase activity"/>
    <property type="evidence" value="ECO:0007669"/>
    <property type="project" value="InterPro"/>
</dbReference>
<proteinExistence type="predicted"/>
<evidence type="ECO:0000259" key="2">
    <source>
        <dbReference type="Pfam" id="PF00534"/>
    </source>
</evidence>
<organism evidence="4 5">
    <name type="scientific">Candidatus Nitrobium versatile</name>
    <dbReference type="NCBI Taxonomy" id="2884831"/>
    <lineage>
        <taxon>Bacteria</taxon>
        <taxon>Pseudomonadati</taxon>
        <taxon>Nitrospirota</taxon>
        <taxon>Nitrospiria</taxon>
        <taxon>Nitrospirales</taxon>
        <taxon>Nitrospiraceae</taxon>
        <taxon>Candidatus Nitrobium</taxon>
    </lineage>
</organism>
<dbReference type="Proteomes" id="UP000705867">
    <property type="component" value="Unassembled WGS sequence"/>
</dbReference>
<dbReference type="PANTHER" id="PTHR46401:SF2">
    <property type="entry name" value="GLYCOSYLTRANSFERASE WBBK-RELATED"/>
    <property type="match status" value="1"/>
</dbReference>
<reference evidence="4" key="2">
    <citation type="submission" date="2021-08" db="EMBL/GenBank/DDBJ databases">
        <authorList>
            <person name="Dalcin Martins P."/>
        </authorList>
    </citation>
    <scope>NUCLEOTIDE SEQUENCE</scope>
    <source>
        <strain evidence="4">MAG_39</strain>
    </source>
</reference>
<dbReference type="Pfam" id="PF00534">
    <property type="entry name" value="Glycos_transf_1"/>
    <property type="match status" value="1"/>
</dbReference>
<reference evidence="4" key="1">
    <citation type="journal article" date="2021" name="bioRxiv">
        <title>Unraveling nitrogen, sulfur and carbon metabolic pathways and microbial community transcriptional responses to substrate deprivation and toxicity stresses in a bioreactor mimicking anoxic brackish coastal sediment conditions.</title>
        <authorList>
            <person name="Martins P.D."/>
            <person name="Echeveste M.J."/>
            <person name="Arshad A."/>
            <person name="Kurth J."/>
            <person name="Ouboter H."/>
            <person name="Jetten M.S.M."/>
            <person name="Welte C.U."/>
        </authorList>
    </citation>
    <scope>NUCLEOTIDE SEQUENCE</scope>
    <source>
        <strain evidence="4">MAG_39</strain>
    </source>
</reference>
<dbReference type="PANTHER" id="PTHR46401">
    <property type="entry name" value="GLYCOSYLTRANSFERASE WBBK-RELATED"/>
    <property type="match status" value="1"/>
</dbReference>
<dbReference type="EMBL" id="JAIOIV010000100">
    <property type="protein sequence ID" value="MBZ0156962.1"/>
    <property type="molecule type" value="Genomic_DNA"/>
</dbReference>
<keyword evidence="1" id="KW-0808">Transferase</keyword>
<dbReference type="AlphaFoldDB" id="A0A953M221"/>
<dbReference type="CDD" id="cd03801">
    <property type="entry name" value="GT4_PimA-like"/>
    <property type="match status" value="1"/>
</dbReference>
<feature type="domain" description="Glycosyltransferase subfamily 4-like N-terminal" evidence="3">
    <location>
        <begin position="64"/>
        <end position="168"/>
    </location>
</feature>
<dbReference type="Pfam" id="PF13439">
    <property type="entry name" value="Glyco_transf_4"/>
    <property type="match status" value="1"/>
</dbReference>
<evidence type="ECO:0000259" key="3">
    <source>
        <dbReference type="Pfam" id="PF13439"/>
    </source>
</evidence>
<evidence type="ECO:0000256" key="1">
    <source>
        <dbReference type="ARBA" id="ARBA00022679"/>
    </source>
</evidence>
<sequence length="361" mass="39738">MKKAALLTAFDPSAFKGGIEVYSSNLIRLLGDFQVATDVYHSGLAGGAHGFHNDYLGKLYLAGQMLKEREGDYDIIIANSFYGFGYFPPGRRTFTVYHATHAGFAEAVRERVSPASYLQLRRIYGDLCEGAGGFGRTPIAVSEGVGRELAAWYGYEGVRVVPNGVDTDLFRKRDPLLARKKWGLPEDAFIGMYAGRWEDFKGADIVEAIIRNVPDVLWIIALGTGGQQPALSGRDNVLLFEEAESDALAELYSAADFLLFPSLYEGFGYVVAEALACGLPVLSTRVGVAREVFDREPFRLLSLPDWSGGREVLLSSCAGKIELLRGNPLLREEVAKAGRRIVEEEYSLSRWRTRMAEALGL</sequence>
<evidence type="ECO:0000313" key="4">
    <source>
        <dbReference type="EMBL" id="MBZ0156962.1"/>
    </source>
</evidence>
<comment type="caution">
    <text evidence="4">The sequence shown here is derived from an EMBL/GenBank/DDBJ whole genome shotgun (WGS) entry which is preliminary data.</text>
</comment>
<dbReference type="Gene3D" id="3.40.50.2000">
    <property type="entry name" value="Glycogen Phosphorylase B"/>
    <property type="match status" value="2"/>
</dbReference>
<gene>
    <name evidence="4" type="ORF">K8I29_12230</name>
</gene>
<dbReference type="GO" id="GO:0009103">
    <property type="term" value="P:lipopolysaccharide biosynthetic process"/>
    <property type="evidence" value="ECO:0007669"/>
    <property type="project" value="TreeGrafter"/>
</dbReference>
<dbReference type="InterPro" id="IPR001296">
    <property type="entry name" value="Glyco_trans_1"/>
</dbReference>
<feature type="domain" description="Glycosyl transferase family 1" evidence="2">
    <location>
        <begin position="179"/>
        <end position="294"/>
    </location>
</feature>
<evidence type="ECO:0000313" key="5">
    <source>
        <dbReference type="Proteomes" id="UP000705867"/>
    </source>
</evidence>